<sequence length="292" mass="33558">MDPEINTQINTSYDLNQIIVPGPGNAIILDYEKVYIKVFPPGYRFKPRDDELILDYLKKKISNEPIPYSNINIHEENIYNYNPDHLSLTFCGEKEWYFFTPRDRKYQNGKRPNRAAGTGFWKATGGDIEVLHHDEVVGFKKSLVFYDGKPPNGVKSNWIMHEFTVNIDSNTKRKSTTGMRLDEWVLCRIHQNTHGSKRRQTNDGDGNPKEKSRVISKGMINYNNNISNQESTSNGLMNRLGIIDFPPTINAQVPQQIANLPPQFEGVNEDVMPLNVYPVENDEDVYESCIKN</sequence>
<dbReference type="PANTHER" id="PTHR31719">
    <property type="entry name" value="NAC TRANSCRIPTION FACTOR 56"/>
    <property type="match status" value="1"/>
</dbReference>
<proteinExistence type="predicted"/>
<dbReference type="AlphaFoldDB" id="A0ABD3UKS7"/>
<dbReference type="PROSITE" id="PS51005">
    <property type="entry name" value="NAC"/>
    <property type="match status" value="1"/>
</dbReference>
<keyword evidence="3" id="KW-0804">Transcription</keyword>
<dbReference type="Gene3D" id="2.170.150.80">
    <property type="entry name" value="NAC domain"/>
    <property type="match status" value="1"/>
</dbReference>
<gene>
    <name evidence="7" type="ORF">ACJIZ3_012011</name>
</gene>
<dbReference type="Proteomes" id="UP001634393">
    <property type="component" value="Unassembled WGS sequence"/>
</dbReference>
<keyword evidence="4" id="KW-0539">Nucleus</keyword>
<evidence type="ECO:0000256" key="1">
    <source>
        <dbReference type="ARBA" id="ARBA00023015"/>
    </source>
</evidence>
<evidence type="ECO:0000256" key="2">
    <source>
        <dbReference type="ARBA" id="ARBA00023125"/>
    </source>
</evidence>
<keyword evidence="8" id="KW-1185">Reference proteome</keyword>
<dbReference type="GO" id="GO:0003677">
    <property type="term" value="F:DNA binding"/>
    <property type="evidence" value="ECO:0007669"/>
    <property type="project" value="UniProtKB-KW"/>
</dbReference>
<name>A0ABD3UKS7_9LAMI</name>
<evidence type="ECO:0000256" key="4">
    <source>
        <dbReference type="ARBA" id="ARBA00023242"/>
    </source>
</evidence>
<evidence type="ECO:0000259" key="6">
    <source>
        <dbReference type="PROSITE" id="PS51005"/>
    </source>
</evidence>
<reference evidence="7 8" key="1">
    <citation type="submission" date="2024-12" db="EMBL/GenBank/DDBJ databases">
        <title>The unique morphological basis and parallel evolutionary history of personate flowers in Penstemon.</title>
        <authorList>
            <person name="Depatie T.H."/>
            <person name="Wessinger C.A."/>
        </authorList>
    </citation>
    <scope>NUCLEOTIDE SEQUENCE [LARGE SCALE GENOMIC DNA]</scope>
    <source>
        <strain evidence="7">WTNN_2</strain>
        <tissue evidence="7">Leaf</tissue>
    </source>
</reference>
<dbReference type="EMBL" id="JBJXBP010000001">
    <property type="protein sequence ID" value="KAL3850129.1"/>
    <property type="molecule type" value="Genomic_DNA"/>
</dbReference>
<keyword evidence="2" id="KW-0238">DNA-binding</keyword>
<evidence type="ECO:0000256" key="5">
    <source>
        <dbReference type="SAM" id="MobiDB-lite"/>
    </source>
</evidence>
<feature type="domain" description="NAC" evidence="6">
    <location>
        <begin position="39"/>
        <end position="192"/>
    </location>
</feature>
<evidence type="ECO:0000313" key="8">
    <source>
        <dbReference type="Proteomes" id="UP001634393"/>
    </source>
</evidence>
<evidence type="ECO:0000256" key="3">
    <source>
        <dbReference type="ARBA" id="ARBA00023163"/>
    </source>
</evidence>
<feature type="region of interest" description="Disordered" evidence="5">
    <location>
        <begin position="192"/>
        <end position="212"/>
    </location>
</feature>
<comment type="caution">
    <text evidence="7">The sequence shown here is derived from an EMBL/GenBank/DDBJ whole genome shotgun (WGS) entry which is preliminary data.</text>
</comment>
<dbReference type="SUPFAM" id="SSF101941">
    <property type="entry name" value="NAC domain"/>
    <property type="match status" value="1"/>
</dbReference>
<accession>A0ABD3UKS7</accession>
<organism evidence="7 8">
    <name type="scientific">Penstemon smallii</name>
    <dbReference type="NCBI Taxonomy" id="265156"/>
    <lineage>
        <taxon>Eukaryota</taxon>
        <taxon>Viridiplantae</taxon>
        <taxon>Streptophyta</taxon>
        <taxon>Embryophyta</taxon>
        <taxon>Tracheophyta</taxon>
        <taxon>Spermatophyta</taxon>
        <taxon>Magnoliopsida</taxon>
        <taxon>eudicotyledons</taxon>
        <taxon>Gunneridae</taxon>
        <taxon>Pentapetalae</taxon>
        <taxon>asterids</taxon>
        <taxon>lamiids</taxon>
        <taxon>Lamiales</taxon>
        <taxon>Plantaginaceae</taxon>
        <taxon>Cheloneae</taxon>
        <taxon>Penstemon</taxon>
    </lineage>
</organism>
<feature type="compositionally biased region" description="Basic and acidic residues" evidence="5">
    <location>
        <begin position="200"/>
        <end position="212"/>
    </location>
</feature>
<dbReference type="InterPro" id="IPR036093">
    <property type="entry name" value="NAC_dom_sf"/>
</dbReference>
<protein>
    <recommendedName>
        <fullName evidence="6">NAC domain-containing protein</fullName>
    </recommendedName>
</protein>
<dbReference type="Pfam" id="PF02365">
    <property type="entry name" value="NAM"/>
    <property type="match status" value="1"/>
</dbReference>
<dbReference type="PANTHER" id="PTHR31719:SF179">
    <property type="entry name" value="OS08G0148400 PROTEIN"/>
    <property type="match status" value="1"/>
</dbReference>
<evidence type="ECO:0000313" key="7">
    <source>
        <dbReference type="EMBL" id="KAL3850129.1"/>
    </source>
</evidence>
<dbReference type="InterPro" id="IPR003441">
    <property type="entry name" value="NAC-dom"/>
</dbReference>
<keyword evidence="1" id="KW-0805">Transcription regulation</keyword>